<dbReference type="EMBL" id="JAACJO010000009">
    <property type="protein sequence ID" value="KAF5353984.1"/>
    <property type="molecule type" value="Genomic_DNA"/>
</dbReference>
<reference evidence="3 4" key="1">
    <citation type="journal article" date="2020" name="ISME J.">
        <title>Uncovering the hidden diversity of litter-decomposition mechanisms in mushroom-forming fungi.</title>
        <authorList>
            <person name="Floudas D."/>
            <person name="Bentzer J."/>
            <person name="Ahren D."/>
            <person name="Johansson T."/>
            <person name="Persson P."/>
            <person name="Tunlid A."/>
        </authorList>
    </citation>
    <scope>NUCLEOTIDE SEQUENCE [LARGE SCALE GENOMIC DNA]</scope>
    <source>
        <strain evidence="3 4">CBS 146.42</strain>
    </source>
</reference>
<keyword evidence="1" id="KW-0175">Coiled coil</keyword>
<evidence type="ECO:0000256" key="1">
    <source>
        <dbReference type="SAM" id="Coils"/>
    </source>
</evidence>
<feature type="compositionally biased region" description="Pro residues" evidence="2">
    <location>
        <begin position="232"/>
        <end position="242"/>
    </location>
</feature>
<evidence type="ECO:0000313" key="4">
    <source>
        <dbReference type="Proteomes" id="UP000559027"/>
    </source>
</evidence>
<keyword evidence="4" id="KW-1185">Reference proteome</keyword>
<feature type="compositionally biased region" description="Low complexity" evidence="2">
    <location>
        <begin position="148"/>
        <end position="157"/>
    </location>
</feature>
<comment type="caution">
    <text evidence="3">The sequence shown here is derived from an EMBL/GenBank/DDBJ whole genome shotgun (WGS) entry which is preliminary data.</text>
</comment>
<name>A0A8H5FYT8_9AGAR</name>
<proteinExistence type="predicted"/>
<gene>
    <name evidence="3" type="ORF">D9756_007078</name>
</gene>
<sequence length="525" mass="57774">MSPQPTTRPKMSNSSSLVITIKYGGLKATQFFSKYTAKSYQQLLSDLTELGFPHPKRANIVFKSHGTLEFFWPIERNENSFFVKNLVKRVNLSQKGPFKDEQRAQRQQLSIASMNIREDIDYDPDLEQQGPAPVPPQAPKVTKRLIGQNQSQNQQSPPTKPSAKPAGERFHPYTRPSGSPITNQQSNGVIRQILQKPAKPASLNQRAAEVFLDEIGTSLRTPIRFKAEPVEPTIPPPPPVLPSAPSAQRRSSFATSGHSPSEVQIKREQIAPSFSFSVPPHAKTQSYIDLTCESTAPSFSSLSSFPSTSHASLVAGTPTISPEIPGMESQPAVSRIGIFDRSPSHNSLPFAAPRNGSSVIFEPPHTPVDVSATQSTPISIAVPKPNDLLSIQSLTKELFDLRNTITTALDRQNIIVEELRRLNAAYVPSKLSLTSSSEAKADAATRARLDELAKEIESHKTKQAELTRELEAERNKRLEMESVLADIRREQKSPFVVPALLDTFVKISQASTAALKYKSTFGSNQ</sequence>
<protein>
    <submittedName>
        <fullName evidence="3">Uncharacterized protein</fullName>
    </submittedName>
</protein>
<feature type="region of interest" description="Disordered" evidence="2">
    <location>
        <begin position="147"/>
        <end position="185"/>
    </location>
</feature>
<accession>A0A8H5FYT8</accession>
<feature type="compositionally biased region" description="Polar residues" evidence="2">
    <location>
        <begin position="176"/>
        <end position="185"/>
    </location>
</feature>
<dbReference type="Proteomes" id="UP000559027">
    <property type="component" value="Unassembled WGS sequence"/>
</dbReference>
<evidence type="ECO:0000313" key="3">
    <source>
        <dbReference type="EMBL" id="KAF5353984.1"/>
    </source>
</evidence>
<organism evidence="3 4">
    <name type="scientific">Leucocoprinus leucothites</name>
    <dbReference type="NCBI Taxonomy" id="201217"/>
    <lineage>
        <taxon>Eukaryota</taxon>
        <taxon>Fungi</taxon>
        <taxon>Dikarya</taxon>
        <taxon>Basidiomycota</taxon>
        <taxon>Agaricomycotina</taxon>
        <taxon>Agaricomycetes</taxon>
        <taxon>Agaricomycetidae</taxon>
        <taxon>Agaricales</taxon>
        <taxon>Agaricineae</taxon>
        <taxon>Agaricaceae</taxon>
        <taxon>Leucocoprinus</taxon>
    </lineage>
</organism>
<dbReference type="OrthoDB" id="3070390at2759"/>
<feature type="compositionally biased region" description="Polar residues" evidence="2">
    <location>
        <begin position="248"/>
        <end position="262"/>
    </location>
</feature>
<feature type="coiled-coil region" evidence="1">
    <location>
        <begin position="449"/>
        <end position="490"/>
    </location>
</feature>
<dbReference type="AlphaFoldDB" id="A0A8H5FYT8"/>
<evidence type="ECO:0000256" key="2">
    <source>
        <dbReference type="SAM" id="MobiDB-lite"/>
    </source>
</evidence>
<feature type="region of interest" description="Disordered" evidence="2">
    <location>
        <begin position="228"/>
        <end position="262"/>
    </location>
</feature>